<feature type="transmembrane region" description="Helical" evidence="1">
    <location>
        <begin position="67"/>
        <end position="88"/>
    </location>
</feature>
<evidence type="ECO:0000313" key="2">
    <source>
        <dbReference type="EMBL" id="SMX55091.1"/>
    </source>
</evidence>
<feature type="transmembrane region" description="Helical" evidence="1">
    <location>
        <begin position="133"/>
        <end position="153"/>
    </location>
</feature>
<feature type="transmembrane region" description="Helical" evidence="1">
    <location>
        <begin position="35"/>
        <end position="55"/>
    </location>
</feature>
<dbReference type="Proteomes" id="UP000195514">
    <property type="component" value="Chromosome I"/>
</dbReference>
<keyword evidence="1" id="KW-1133">Transmembrane helix</keyword>
<dbReference type="OrthoDB" id="164134at2"/>
<feature type="transmembrane region" description="Helical" evidence="1">
    <location>
        <begin position="173"/>
        <end position="196"/>
    </location>
</feature>
<dbReference type="KEGG" id="abat:CFX1CAM_2026"/>
<name>A0A1Y6K5X8_9CHLR</name>
<keyword evidence="1" id="KW-0812">Transmembrane</keyword>
<dbReference type="EMBL" id="LT859958">
    <property type="protein sequence ID" value="SMX55091.1"/>
    <property type="molecule type" value="Genomic_DNA"/>
</dbReference>
<reference evidence="3" key="1">
    <citation type="submission" date="2017-05" db="EMBL/GenBank/DDBJ databases">
        <authorList>
            <person name="Kirkegaard R."/>
            <person name="Mcilroy J S."/>
        </authorList>
    </citation>
    <scope>NUCLEOTIDE SEQUENCE [LARGE SCALE GENOMIC DNA]</scope>
</reference>
<evidence type="ECO:0000313" key="3">
    <source>
        <dbReference type="Proteomes" id="UP000195514"/>
    </source>
</evidence>
<dbReference type="RefSeq" id="WP_087862881.1">
    <property type="nucleotide sequence ID" value="NZ_LT859958.1"/>
</dbReference>
<accession>A0A1Y6K5X8</accession>
<feature type="transmembrane region" description="Helical" evidence="1">
    <location>
        <begin position="108"/>
        <end position="126"/>
    </location>
</feature>
<gene>
    <name evidence="2" type="ORF">CFX1CAM_2026</name>
</gene>
<evidence type="ECO:0000256" key="1">
    <source>
        <dbReference type="SAM" id="Phobius"/>
    </source>
</evidence>
<organism evidence="2 3">
    <name type="scientific">Candidatus Brevifilum fermentans</name>
    <dbReference type="NCBI Taxonomy" id="1986204"/>
    <lineage>
        <taxon>Bacteria</taxon>
        <taxon>Bacillati</taxon>
        <taxon>Chloroflexota</taxon>
        <taxon>Anaerolineae</taxon>
        <taxon>Anaerolineales</taxon>
        <taxon>Anaerolineaceae</taxon>
        <taxon>Candidatus Brevifilum</taxon>
    </lineage>
</organism>
<sequence>MKRIIAILVASLTGLTVLAGYFFQAQLANLTGLLIEWGILLIGLAGVIGIGYLLKMHLVRVAHWQKGSLLSLIVLVAFLVTVGIGFFLPSESAFFRNWVLNIQIPVETSLLAILTVTMLFASLRIIRTRGWTLMSASFLISALISLILNLHYLNPANGTAGAEWLEFVRRLPLAGLRGILIGIALGGLIVGLRVLLGMDRPYEDGP</sequence>
<keyword evidence="3" id="KW-1185">Reference proteome</keyword>
<proteinExistence type="predicted"/>
<dbReference type="AlphaFoldDB" id="A0A1Y6K5X8"/>
<keyword evidence="1" id="KW-0472">Membrane</keyword>
<protein>
    <submittedName>
        <fullName evidence="2">Uncharacterized protein</fullName>
    </submittedName>
</protein>